<keyword evidence="11" id="KW-0325">Glycoprotein</keyword>
<evidence type="ECO:0000256" key="7">
    <source>
        <dbReference type="ARBA" id="ARBA00023040"/>
    </source>
</evidence>
<dbReference type="GO" id="GO:0005886">
    <property type="term" value="C:plasma membrane"/>
    <property type="evidence" value="ECO:0007669"/>
    <property type="project" value="UniProtKB-SubCell"/>
</dbReference>
<dbReference type="InterPro" id="IPR017452">
    <property type="entry name" value="GPCR_Rhodpsn_7TM"/>
</dbReference>
<dbReference type="GO" id="GO:0005549">
    <property type="term" value="F:odorant binding"/>
    <property type="evidence" value="ECO:0007669"/>
    <property type="project" value="TreeGrafter"/>
</dbReference>
<keyword evidence="12 13" id="KW-0807">Transducer</keyword>
<keyword evidence="2 14" id="KW-1003">Cell membrane</keyword>
<evidence type="ECO:0000259" key="15">
    <source>
        <dbReference type="PROSITE" id="PS50262"/>
    </source>
</evidence>
<gene>
    <name evidence="16" type="ORF">GDO81_024277</name>
</gene>
<keyword evidence="5 14" id="KW-0552">Olfaction</keyword>
<organism evidence="16 17">
    <name type="scientific">Engystomops pustulosus</name>
    <name type="common">Tungara frog</name>
    <name type="synonym">Physalaemus pustulosus</name>
    <dbReference type="NCBI Taxonomy" id="76066"/>
    <lineage>
        <taxon>Eukaryota</taxon>
        <taxon>Metazoa</taxon>
        <taxon>Chordata</taxon>
        <taxon>Craniata</taxon>
        <taxon>Vertebrata</taxon>
        <taxon>Euteleostomi</taxon>
        <taxon>Amphibia</taxon>
        <taxon>Batrachia</taxon>
        <taxon>Anura</taxon>
        <taxon>Neobatrachia</taxon>
        <taxon>Hyloidea</taxon>
        <taxon>Leptodactylidae</taxon>
        <taxon>Leiuperinae</taxon>
        <taxon>Engystomops</taxon>
    </lineage>
</organism>
<comment type="subcellular location">
    <subcellularLocation>
        <location evidence="1 14">Cell membrane</location>
        <topology evidence="1 14">Multi-pass membrane protein</topology>
    </subcellularLocation>
</comment>
<dbReference type="GO" id="GO:0004984">
    <property type="term" value="F:olfactory receptor activity"/>
    <property type="evidence" value="ECO:0007669"/>
    <property type="project" value="InterPro"/>
</dbReference>
<evidence type="ECO:0000313" key="17">
    <source>
        <dbReference type="Proteomes" id="UP000824782"/>
    </source>
</evidence>
<proteinExistence type="inferred from homology"/>
<accession>A0AAV6ZKR4</accession>
<evidence type="ECO:0000256" key="13">
    <source>
        <dbReference type="RuleBase" id="RU000688"/>
    </source>
</evidence>
<keyword evidence="7 13" id="KW-0297">G-protein coupled receptor</keyword>
<comment type="caution">
    <text evidence="16">The sequence shown here is derived from an EMBL/GenBank/DDBJ whole genome shotgun (WGS) entry which is preliminary data.</text>
</comment>
<dbReference type="Gene3D" id="1.20.1070.10">
    <property type="entry name" value="Rhodopsin 7-helix transmembrane proteins"/>
    <property type="match status" value="1"/>
</dbReference>
<name>A0AAV6ZKR4_ENGPU</name>
<keyword evidence="9" id="KW-1015">Disulfide bond</keyword>
<evidence type="ECO:0000256" key="14">
    <source>
        <dbReference type="RuleBase" id="RU363047"/>
    </source>
</evidence>
<dbReference type="FunFam" id="1.20.1070.10:FF:000024">
    <property type="entry name" value="Olfactory receptor"/>
    <property type="match status" value="1"/>
</dbReference>
<feature type="transmembrane region" description="Helical" evidence="14">
    <location>
        <begin position="122"/>
        <end position="143"/>
    </location>
</feature>
<dbReference type="PROSITE" id="PS00237">
    <property type="entry name" value="G_PROTEIN_RECEP_F1_1"/>
    <property type="match status" value="1"/>
</dbReference>
<reference evidence="16" key="1">
    <citation type="thesis" date="2020" institute="ProQuest LLC" country="789 East Eisenhower Parkway, Ann Arbor, MI, USA">
        <title>Comparative Genomics and Chromosome Evolution.</title>
        <authorList>
            <person name="Mudd A.B."/>
        </authorList>
    </citation>
    <scope>NUCLEOTIDE SEQUENCE</scope>
    <source>
        <strain evidence="16">237g6f4</strain>
        <tissue evidence="16">Blood</tissue>
    </source>
</reference>
<feature type="transmembrane region" description="Helical" evidence="14">
    <location>
        <begin position="79"/>
        <end position="101"/>
    </location>
</feature>
<dbReference type="Proteomes" id="UP000824782">
    <property type="component" value="Unassembled WGS sequence"/>
</dbReference>
<evidence type="ECO:0000256" key="9">
    <source>
        <dbReference type="ARBA" id="ARBA00023157"/>
    </source>
</evidence>
<evidence type="ECO:0000256" key="3">
    <source>
        <dbReference type="ARBA" id="ARBA00022606"/>
    </source>
</evidence>
<evidence type="ECO:0000256" key="1">
    <source>
        <dbReference type="ARBA" id="ARBA00004651"/>
    </source>
</evidence>
<feature type="transmembrane region" description="Helical" evidence="14">
    <location>
        <begin position="180"/>
        <end position="202"/>
    </location>
</feature>
<keyword evidence="17" id="KW-1185">Reference proteome</keyword>
<keyword evidence="3 14" id="KW-0716">Sensory transduction</keyword>
<dbReference type="EMBL" id="WNYA01000331">
    <property type="protein sequence ID" value="KAG8548763.1"/>
    <property type="molecule type" value="Genomic_DNA"/>
</dbReference>
<protein>
    <recommendedName>
        <fullName evidence="14">Olfactory receptor</fullName>
    </recommendedName>
</protein>
<dbReference type="InterPro" id="IPR000276">
    <property type="entry name" value="GPCR_Rhodpsn"/>
</dbReference>
<dbReference type="GO" id="GO:0004930">
    <property type="term" value="F:G protein-coupled receptor activity"/>
    <property type="evidence" value="ECO:0007669"/>
    <property type="project" value="UniProtKB-KW"/>
</dbReference>
<evidence type="ECO:0000256" key="8">
    <source>
        <dbReference type="ARBA" id="ARBA00023136"/>
    </source>
</evidence>
<keyword evidence="6 14" id="KW-1133">Transmembrane helix</keyword>
<sequence length="298" mass="34311">MTYTRYIYSVIVLSVYMMIILFNCSVIASVVLNKSLQEPMYLFISVLCINGLYGSSSFFPSLFVDLFFKIDDISYVGCVTQVFCIHTYLGCEMTILTVMAYDRYVCICNPLRYNNIMSFTSVAKLVVLAWMYTIVLVSIHIVLTIRLTLCDRIILKIYCDNWSIVRLSCDDTTVNNGFGLFIASTFIVLMPILIICSYIRILKVCIRSSKDFRAKALQTCTPHIITITNYASNLLFELLMYRFIPSEFPFELRMVMSVQLLAGPPIINPLIYGLKMKEIRIRIVQLYHIQSIKVNNNM</sequence>
<keyword evidence="10 13" id="KW-0675">Receptor</keyword>
<dbReference type="PROSITE" id="PS50262">
    <property type="entry name" value="G_PROTEIN_RECEP_F1_2"/>
    <property type="match status" value="1"/>
</dbReference>
<dbReference type="PRINTS" id="PR00237">
    <property type="entry name" value="GPCRRHODOPSN"/>
</dbReference>
<dbReference type="Pfam" id="PF13853">
    <property type="entry name" value="7tm_4"/>
    <property type="match status" value="1"/>
</dbReference>
<evidence type="ECO:0000256" key="5">
    <source>
        <dbReference type="ARBA" id="ARBA00022725"/>
    </source>
</evidence>
<evidence type="ECO:0000256" key="10">
    <source>
        <dbReference type="ARBA" id="ARBA00023170"/>
    </source>
</evidence>
<feature type="transmembrane region" description="Helical" evidence="14">
    <location>
        <begin position="6"/>
        <end position="32"/>
    </location>
</feature>
<evidence type="ECO:0000256" key="2">
    <source>
        <dbReference type="ARBA" id="ARBA00022475"/>
    </source>
</evidence>
<dbReference type="AlphaFoldDB" id="A0AAV6ZKR4"/>
<feature type="transmembrane region" description="Helical" evidence="14">
    <location>
        <begin position="256"/>
        <end position="274"/>
    </location>
</feature>
<dbReference type="PRINTS" id="PR00245">
    <property type="entry name" value="OLFACTORYR"/>
</dbReference>
<feature type="transmembrane region" description="Helical" evidence="14">
    <location>
        <begin position="39"/>
        <end position="59"/>
    </location>
</feature>
<keyword evidence="4 13" id="KW-0812">Transmembrane</keyword>
<evidence type="ECO:0000256" key="12">
    <source>
        <dbReference type="ARBA" id="ARBA00023224"/>
    </source>
</evidence>
<evidence type="ECO:0000313" key="16">
    <source>
        <dbReference type="EMBL" id="KAG8548763.1"/>
    </source>
</evidence>
<evidence type="ECO:0000256" key="4">
    <source>
        <dbReference type="ARBA" id="ARBA00022692"/>
    </source>
</evidence>
<evidence type="ECO:0000256" key="6">
    <source>
        <dbReference type="ARBA" id="ARBA00022989"/>
    </source>
</evidence>
<dbReference type="SUPFAM" id="SSF81321">
    <property type="entry name" value="Family A G protein-coupled receptor-like"/>
    <property type="match status" value="1"/>
</dbReference>
<comment type="similarity">
    <text evidence="13">Belongs to the G-protein coupled receptor 1 family.</text>
</comment>
<dbReference type="InterPro" id="IPR000725">
    <property type="entry name" value="Olfact_rcpt"/>
</dbReference>
<evidence type="ECO:0000256" key="11">
    <source>
        <dbReference type="ARBA" id="ARBA00023180"/>
    </source>
</evidence>
<keyword evidence="8 14" id="KW-0472">Membrane</keyword>
<dbReference type="PANTHER" id="PTHR26451">
    <property type="entry name" value="G_PROTEIN_RECEP_F1_2 DOMAIN-CONTAINING PROTEIN"/>
    <property type="match status" value="1"/>
</dbReference>
<feature type="domain" description="G-protein coupled receptors family 1 profile" evidence="15">
    <location>
        <begin position="22"/>
        <end position="272"/>
    </location>
</feature>
<dbReference type="PANTHER" id="PTHR26451:SF860">
    <property type="entry name" value="ODORANT RECEPTOR-RELATED"/>
    <property type="match status" value="1"/>
</dbReference>
<feature type="transmembrane region" description="Helical" evidence="14">
    <location>
        <begin position="223"/>
        <end position="244"/>
    </location>
</feature>
<dbReference type="InterPro" id="IPR052921">
    <property type="entry name" value="GPCR1_Superfamily_Member"/>
</dbReference>